<dbReference type="Proteomes" id="UP000827092">
    <property type="component" value="Unassembled WGS sequence"/>
</dbReference>
<dbReference type="AlphaFoldDB" id="A0AAV6UM76"/>
<comment type="caution">
    <text evidence="1">The sequence shown here is derived from an EMBL/GenBank/DDBJ whole genome shotgun (WGS) entry which is preliminary data.</text>
</comment>
<name>A0AAV6UM76_9ARAC</name>
<gene>
    <name evidence="1" type="ORF">JTE90_015708</name>
</gene>
<accession>A0AAV6UM76</accession>
<dbReference type="EMBL" id="JAFNEN010000355">
    <property type="protein sequence ID" value="KAG8184893.1"/>
    <property type="molecule type" value="Genomic_DNA"/>
</dbReference>
<evidence type="ECO:0000313" key="2">
    <source>
        <dbReference type="Proteomes" id="UP000827092"/>
    </source>
</evidence>
<organism evidence="1 2">
    <name type="scientific">Oedothorax gibbosus</name>
    <dbReference type="NCBI Taxonomy" id="931172"/>
    <lineage>
        <taxon>Eukaryota</taxon>
        <taxon>Metazoa</taxon>
        <taxon>Ecdysozoa</taxon>
        <taxon>Arthropoda</taxon>
        <taxon>Chelicerata</taxon>
        <taxon>Arachnida</taxon>
        <taxon>Araneae</taxon>
        <taxon>Araneomorphae</taxon>
        <taxon>Entelegynae</taxon>
        <taxon>Araneoidea</taxon>
        <taxon>Linyphiidae</taxon>
        <taxon>Erigoninae</taxon>
        <taxon>Oedothorax</taxon>
    </lineage>
</organism>
<reference evidence="1 2" key="1">
    <citation type="journal article" date="2022" name="Nat. Ecol. Evol.">
        <title>A masculinizing supergene underlies an exaggerated male reproductive morph in a spider.</title>
        <authorList>
            <person name="Hendrickx F."/>
            <person name="De Corte Z."/>
            <person name="Sonet G."/>
            <person name="Van Belleghem S.M."/>
            <person name="Kostlbacher S."/>
            <person name="Vangestel C."/>
        </authorList>
    </citation>
    <scope>NUCLEOTIDE SEQUENCE [LARGE SCALE GENOMIC DNA]</scope>
    <source>
        <strain evidence="1">W744_W776</strain>
    </source>
</reference>
<keyword evidence="2" id="KW-1185">Reference proteome</keyword>
<sequence>MSPVGSAEYQAKNTAISKDEGISVLVYWRPRKLLSSIGSPDTKETTIPYCITVVPFGYVKPGDIVDK</sequence>
<protein>
    <submittedName>
        <fullName evidence="1">Uncharacterized protein</fullName>
    </submittedName>
</protein>
<proteinExistence type="predicted"/>
<evidence type="ECO:0000313" key="1">
    <source>
        <dbReference type="EMBL" id="KAG8184893.1"/>
    </source>
</evidence>